<protein>
    <submittedName>
        <fullName evidence="2">Uncharacterized protein</fullName>
    </submittedName>
</protein>
<name>A0AAU6W335_9VIRU</name>
<dbReference type="EMBL" id="PP179331">
    <property type="protein sequence ID" value="XAI71004.1"/>
    <property type="molecule type" value="Genomic_DNA"/>
</dbReference>
<proteinExistence type="predicted"/>
<reference evidence="2" key="1">
    <citation type="journal article" date="2024" name="J. Gen. Virol.">
        <title>Novel phages of Pseudomonas syringae unveil numerous potential auxiliary metabolic genes.</title>
        <authorList>
            <person name="Feltin C."/>
            <person name="Garneau J.R."/>
            <person name="Morris C.E."/>
            <person name="Berard A."/>
            <person name="Torres-Barcelo C."/>
        </authorList>
    </citation>
    <scope>NUCLEOTIDE SEQUENCE</scope>
</reference>
<evidence type="ECO:0000256" key="1">
    <source>
        <dbReference type="SAM" id="MobiDB-lite"/>
    </source>
</evidence>
<feature type="region of interest" description="Disordered" evidence="1">
    <location>
        <begin position="84"/>
        <end position="109"/>
    </location>
</feature>
<sequence length="109" mass="12114">MSLPPSKFWNTSNVTKFKGYDVTNGEVDLSESEYEDVLDEIYGDVVILGMTYGTGAVLSGVDPVAFRCSQGDYESQLTAELEEQMANEDDSDVEFDDEDLEDTSEDDDE</sequence>
<gene>
    <name evidence="2" type="ORF">Lepni01_00004</name>
</gene>
<organism evidence="2">
    <name type="scientific">Pseudomonas phage Lepni01</name>
    <dbReference type="NCBI Taxonomy" id="3138536"/>
    <lineage>
        <taxon>Viruses</taxon>
    </lineage>
</organism>
<evidence type="ECO:0000313" key="2">
    <source>
        <dbReference type="EMBL" id="XAI71004.1"/>
    </source>
</evidence>
<accession>A0AAU6W335</accession>